<organism evidence="1">
    <name type="scientific">Candidatus Methanogaster sp. ANME-2c ERB4</name>
    <dbReference type="NCBI Taxonomy" id="2759911"/>
    <lineage>
        <taxon>Archaea</taxon>
        <taxon>Methanobacteriati</taxon>
        <taxon>Methanobacteriota</taxon>
        <taxon>Stenosarchaea group</taxon>
        <taxon>Methanomicrobia</taxon>
        <taxon>Methanosarcinales</taxon>
        <taxon>ANME-2 cluster</taxon>
        <taxon>Candidatus Methanogasteraceae</taxon>
        <taxon>Candidatus Methanogaster</taxon>
    </lineage>
</organism>
<protein>
    <submittedName>
        <fullName evidence="1">Uncharacterized protein</fullName>
    </submittedName>
</protein>
<proteinExistence type="predicted"/>
<evidence type="ECO:0000313" key="1">
    <source>
        <dbReference type="EMBL" id="QNO47293.1"/>
    </source>
</evidence>
<accession>A0A7G9YH09</accession>
<reference evidence="1" key="1">
    <citation type="submission" date="2020-06" db="EMBL/GenBank/DDBJ databases">
        <title>Unique genomic features of the anaerobic methanotrophic archaea.</title>
        <authorList>
            <person name="Chadwick G.L."/>
            <person name="Skennerton C.T."/>
            <person name="Laso-Perez R."/>
            <person name="Leu A.O."/>
            <person name="Speth D.R."/>
            <person name="Yu H."/>
            <person name="Morgan-Lang C."/>
            <person name="Hatzenpichler R."/>
            <person name="Goudeau D."/>
            <person name="Malmstrom R."/>
            <person name="Brazelton W.J."/>
            <person name="Woyke T."/>
            <person name="Hallam S.J."/>
            <person name="Tyson G.W."/>
            <person name="Wegener G."/>
            <person name="Boetius A."/>
            <person name="Orphan V."/>
        </authorList>
    </citation>
    <scope>NUCLEOTIDE SEQUENCE</scope>
</reference>
<name>A0A7G9YH09_9EURY</name>
<gene>
    <name evidence="1" type="ORF">POPKKDDM_00012</name>
</gene>
<dbReference type="EMBL" id="MT631255">
    <property type="protein sequence ID" value="QNO47293.1"/>
    <property type="molecule type" value="Genomic_DNA"/>
</dbReference>
<dbReference type="AlphaFoldDB" id="A0A7G9YH09"/>
<sequence>MAGKDIIKYVVVVLLMAVLIAAFAHAYLQTEKVVTVSATIEEVMAGGNEVPNVTAISAGVDRINLLKYPKDIPANFPGVYVLMVHEGHRINYWTSVPYTGSGTYNLTVGLGSVPPDGSEVRVIVTVNDKDGKRIAMNTTNIVL</sequence>